<evidence type="ECO:0000313" key="3">
    <source>
        <dbReference type="EMBL" id="KOR76334.1"/>
    </source>
</evidence>
<evidence type="ECO:0000256" key="1">
    <source>
        <dbReference type="ARBA" id="ARBA00007637"/>
    </source>
</evidence>
<dbReference type="PANTHER" id="PTHR43000">
    <property type="entry name" value="DTDP-D-GLUCOSE 4,6-DEHYDRATASE-RELATED"/>
    <property type="match status" value="1"/>
</dbReference>
<dbReference type="Gene3D" id="3.90.25.10">
    <property type="entry name" value="UDP-galactose 4-epimerase, domain 1"/>
    <property type="match status" value="1"/>
</dbReference>
<keyword evidence="4" id="KW-1185">Reference proteome</keyword>
<dbReference type="AlphaFoldDB" id="A0A0M1N2Y7"/>
<evidence type="ECO:0000313" key="4">
    <source>
        <dbReference type="Proteomes" id="UP000036932"/>
    </source>
</evidence>
<dbReference type="Proteomes" id="UP000036932">
    <property type="component" value="Unassembled WGS sequence"/>
</dbReference>
<dbReference type="PATRIC" id="fig|1705565.3.peg.1702"/>
<feature type="domain" description="NAD-dependent epimerase/dehydratase" evidence="2">
    <location>
        <begin position="3"/>
        <end position="234"/>
    </location>
</feature>
<name>A0A0M1N2Y7_9BACL</name>
<dbReference type="InterPro" id="IPR036291">
    <property type="entry name" value="NAD(P)-bd_dom_sf"/>
</dbReference>
<dbReference type="Pfam" id="PF01370">
    <property type="entry name" value="Epimerase"/>
    <property type="match status" value="1"/>
</dbReference>
<gene>
    <name evidence="3" type="ORF">AM231_27365</name>
</gene>
<evidence type="ECO:0000259" key="2">
    <source>
        <dbReference type="Pfam" id="PF01370"/>
    </source>
</evidence>
<proteinExistence type="inferred from homology"/>
<dbReference type="InterPro" id="IPR001509">
    <property type="entry name" value="Epimerase_deHydtase"/>
</dbReference>
<accession>A0A0M1N2Y7</accession>
<organism evidence="3 4">
    <name type="scientific">Paenibacillus solani</name>
    <dbReference type="NCBI Taxonomy" id="1705565"/>
    <lineage>
        <taxon>Bacteria</taxon>
        <taxon>Bacillati</taxon>
        <taxon>Bacillota</taxon>
        <taxon>Bacilli</taxon>
        <taxon>Bacillales</taxon>
        <taxon>Paenibacillaceae</taxon>
        <taxon>Paenibacillus</taxon>
    </lineage>
</organism>
<dbReference type="EMBL" id="LIUT01000008">
    <property type="protein sequence ID" value="KOR76334.1"/>
    <property type="molecule type" value="Genomic_DNA"/>
</dbReference>
<comment type="similarity">
    <text evidence="1">Belongs to the NAD(P)-dependent epimerase/dehydratase family.</text>
</comment>
<dbReference type="Gene3D" id="3.40.50.720">
    <property type="entry name" value="NAD(P)-binding Rossmann-like Domain"/>
    <property type="match status" value="1"/>
</dbReference>
<dbReference type="OrthoDB" id="9771073at2"/>
<comment type="caution">
    <text evidence="3">The sequence shown here is derived from an EMBL/GenBank/DDBJ whole genome shotgun (WGS) entry which is preliminary data.</text>
</comment>
<protein>
    <submittedName>
        <fullName evidence="3">UDP-glucose 4-epimerase</fullName>
    </submittedName>
</protein>
<sequence length="310" mass="34661">MKVMVTGGAGFIGSHIVDLLLLNQYDVVVIDNLSTGRRRNLDKKVKFYHIDIRSEEINNIFQKEKPDYLIHHAAQIKVQTSIENPKLDADINIMGTLNLLEAAIRSGVKKIIYPASAAIYGEPCYLPIDEMHPIKMCSGYGVSKQIVESYLNVYKRIHGLDYVSLRYSNVYGPRQNSSGEGGVVSVFVDKLLHNESPKIYGTGEQSRDFIYVGDVAKANLLALESEIEEGIFNVSSNQSITISSLLEKIQSATNCFKDPVYKNEREGDIKHSLMCNLKINNYLGWKPQVDIDEGIKSTVSYYLINSGVSV</sequence>
<dbReference type="SUPFAM" id="SSF51735">
    <property type="entry name" value="NAD(P)-binding Rossmann-fold domains"/>
    <property type="match status" value="1"/>
</dbReference>
<reference evidence="4" key="1">
    <citation type="submission" date="2015-08" db="EMBL/GenBank/DDBJ databases">
        <title>Genome sequencing project for genomic taxonomy and phylogenomics of Bacillus-like bacteria.</title>
        <authorList>
            <person name="Liu B."/>
            <person name="Wang J."/>
            <person name="Zhu Y."/>
            <person name="Liu G."/>
            <person name="Chen Q."/>
            <person name="Chen Z."/>
            <person name="Lan J."/>
            <person name="Che J."/>
            <person name="Ge C."/>
            <person name="Shi H."/>
            <person name="Pan Z."/>
            <person name="Liu X."/>
        </authorList>
    </citation>
    <scope>NUCLEOTIDE SEQUENCE [LARGE SCALE GENOMIC DNA]</scope>
    <source>
        <strain evidence="4">FJAT-22460</strain>
    </source>
</reference>